<evidence type="ECO:0008006" key="5">
    <source>
        <dbReference type="Google" id="ProtNLM"/>
    </source>
</evidence>
<feature type="transmembrane region" description="Helical" evidence="2">
    <location>
        <begin position="90"/>
        <end position="108"/>
    </location>
</feature>
<comment type="caution">
    <text evidence="3">The sequence shown here is derived from an EMBL/GenBank/DDBJ whole genome shotgun (WGS) entry which is preliminary data.</text>
</comment>
<proteinExistence type="predicted"/>
<dbReference type="Proteomes" id="UP000252797">
    <property type="component" value="Unassembled WGS sequence"/>
</dbReference>
<feature type="non-terminal residue" evidence="3">
    <location>
        <position position="1"/>
    </location>
</feature>
<evidence type="ECO:0000256" key="1">
    <source>
        <dbReference type="SAM" id="MobiDB-lite"/>
    </source>
</evidence>
<reference evidence="3 4" key="1">
    <citation type="submission" date="2015-06" db="EMBL/GenBank/DDBJ databases">
        <title>The Genome Sequence of Enterococcus durans 4EA1.</title>
        <authorList>
            <consortium name="The Broad Institute Genomics Platform"/>
            <consortium name="The Broad Institute Genome Sequencing Center for Infectious Disease"/>
            <person name="Earl A.M."/>
            <person name="Van Tyne D."/>
            <person name="Lebreton F."/>
            <person name="Saavedra J.T."/>
            <person name="Gilmore M.S."/>
            <person name="Manson Mcguire A."/>
            <person name="Clock S."/>
            <person name="Crupain M."/>
            <person name="Rangan U."/>
            <person name="Young S."/>
            <person name="Abouelleil A."/>
            <person name="Cao P."/>
            <person name="Chapman S.B."/>
            <person name="Griggs A."/>
            <person name="Priest M."/>
            <person name="Shea T."/>
            <person name="Wortman J."/>
            <person name="Nusbaum C."/>
            <person name="Birren B."/>
        </authorList>
    </citation>
    <scope>NUCLEOTIDE SEQUENCE [LARGE SCALE GENOMIC DNA]</scope>
    <source>
        <strain evidence="3 4">4EA1</strain>
    </source>
</reference>
<gene>
    <name evidence="3" type="ORF">EA71_00644</name>
</gene>
<keyword evidence="2" id="KW-1133">Transmembrane helix</keyword>
<sequence>EPSTTEPSTTEPSTTEPSTTEPSTTEPSTTDSSTTDSSTTEPSTTSSSITDSNTTGSSKRNTKDTIQIGIESSDDSEKGSLPKTNERKSSFIAFCGTILVGIIGYAFVRKIR</sequence>
<dbReference type="RefSeq" id="WP_181824896.1">
    <property type="nucleotide sequence ID" value="NZ_JBDMRY010000004.1"/>
</dbReference>
<keyword evidence="2" id="KW-0812">Transmembrane</keyword>
<evidence type="ECO:0000313" key="3">
    <source>
        <dbReference type="EMBL" id="RCA11730.1"/>
    </source>
</evidence>
<name>A0A367CI83_9ENTE</name>
<evidence type="ECO:0000256" key="2">
    <source>
        <dbReference type="SAM" id="Phobius"/>
    </source>
</evidence>
<dbReference type="EMBL" id="LEPB01000002">
    <property type="protein sequence ID" value="RCA11730.1"/>
    <property type="molecule type" value="Genomic_DNA"/>
</dbReference>
<dbReference type="NCBIfam" id="TIGR01167">
    <property type="entry name" value="LPXTG_anchor"/>
    <property type="match status" value="1"/>
</dbReference>
<protein>
    <recommendedName>
        <fullName evidence="5">LPXTG cell wall anchor domain-containing protein</fullName>
    </recommendedName>
</protein>
<feature type="compositionally biased region" description="Low complexity" evidence="1">
    <location>
        <begin position="1"/>
        <end position="58"/>
    </location>
</feature>
<dbReference type="AlphaFoldDB" id="A0A367CI83"/>
<evidence type="ECO:0000313" key="4">
    <source>
        <dbReference type="Proteomes" id="UP000252797"/>
    </source>
</evidence>
<feature type="region of interest" description="Disordered" evidence="1">
    <location>
        <begin position="1"/>
        <end position="87"/>
    </location>
</feature>
<organism evidence="3 4">
    <name type="scientific">Enterococcus durans</name>
    <dbReference type="NCBI Taxonomy" id="53345"/>
    <lineage>
        <taxon>Bacteria</taxon>
        <taxon>Bacillati</taxon>
        <taxon>Bacillota</taxon>
        <taxon>Bacilli</taxon>
        <taxon>Lactobacillales</taxon>
        <taxon>Enterococcaceae</taxon>
        <taxon>Enterococcus</taxon>
    </lineage>
</organism>
<keyword evidence="2" id="KW-0472">Membrane</keyword>
<feature type="compositionally biased region" description="Basic and acidic residues" evidence="1">
    <location>
        <begin position="75"/>
        <end position="87"/>
    </location>
</feature>
<accession>A0A367CI83</accession>